<dbReference type="SUPFAM" id="SSF101447">
    <property type="entry name" value="Formin homology 2 domain (FH2 domain)"/>
    <property type="match status" value="1"/>
</dbReference>
<protein>
    <recommendedName>
        <fullName evidence="7">FH2 domain-containing protein</fullName>
    </recommendedName>
</protein>
<feature type="compositionally biased region" description="Basic and acidic residues" evidence="6">
    <location>
        <begin position="1529"/>
        <end position="1545"/>
    </location>
</feature>
<feature type="region of interest" description="Disordered" evidence="6">
    <location>
        <begin position="2087"/>
        <end position="2195"/>
    </location>
</feature>
<feature type="compositionally biased region" description="Basic and acidic residues" evidence="6">
    <location>
        <begin position="1508"/>
        <end position="1519"/>
    </location>
</feature>
<feature type="compositionally biased region" description="Polar residues" evidence="6">
    <location>
        <begin position="1766"/>
        <end position="1775"/>
    </location>
</feature>
<dbReference type="InterPro" id="IPR042201">
    <property type="entry name" value="FH2_Formin_sf"/>
</dbReference>
<feature type="compositionally biased region" description="Polar residues" evidence="6">
    <location>
        <begin position="2087"/>
        <end position="2102"/>
    </location>
</feature>
<dbReference type="PRINTS" id="PR00828">
    <property type="entry name" value="FORMIN"/>
</dbReference>
<evidence type="ECO:0000256" key="1">
    <source>
        <dbReference type="ARBA" id="ARBA00004123"/>
    </source>
</evidence>
<keyword evidence="4" id="KW-0539">Nucleus</keyword>
<feature type="compositionally biased region" description="Basic and acidic residues" evidence="6">
    <location>
        <begin position="1377"/>
        <end position="1404"/>
    </location>
</feature>
<accession>A0A315UYY6</accession>
<dbReference type="GO" id="GO:0030866">
    <property type="term" value="P:cortical actin cytoskeleton organization"/>
    <property type="evidence" value="ECO:0007669"/>
    <property type="project" value="TreeGrafter"/>
</dbReference>
<comment type="subcellular location">
    <subcellularLocation>
        <location evidence="1">Nucleus</location>
    </subcellularLocation>
</comment>
<dbReference type="PROSITE" id="PS51444">
    <property type="entry name" value="FH2"/>
    <property type="match status" value="1"/>
</dbReference>
<organism evidence="8 9">
    <name type="scientific">Gambusia affinis</name>
    <name type="common">Western mosquitofish</name>
    <name type="synonym">Heterandria affinis</name>
    <dbReference type="NCBI Taxonomy" id="33528"/>
    <lineage>
        <taxon>Eukaryota</taxon>
        <taxon>Metazoa</taxon>
        <taxon>Chordata</taxon>
        <taxon>Craniata</taxon>
        <taxon>Vertebrata</taxon>
        <taxon>Euteleostomi</taxon>
        <taxon>Actinopterygii</taxon>
        <taxon>Neopterygii</taxon>
        <taxon>Teleostei</taxon>
        <taxon>Neoteleostei</taxon>
        <taxon>Acanthomorphata</taxon>
        <taxon>Ovalentaria</taxon>
        <taxon>Atherinomorphae</taxon>
        <taxon>Cyprinodontiformes</taxon>
        <taxon>Poeciliidae</taxon>
        <taxon>Poeciliinae</taxon>
        <taxon>Gambusia</taxon>
    </lineage>
</organism>
<evidence type="ECO:0000256" key="2">
    <source>
        <dbReference type="ARBA" id="ARBA00005271"/>
    </source>
</evidence>
<feature type="compositionally biased region" description="Basic and acidic residues" evidence="6">
    <location>
        <begin position="1062"/>
        <end position="1072"/>
    </location>
</feature>
<feature type="coiled-coil region" evidence="5">
    <location>
        <begin position="2483"/>
        <end position="2510"/>
    </location>
</feature>
<dbReference type="GO" id="GO:0005634">
    <property type="term" value="C:nucleus"/>
    <property type="evidence" value="ECO:0007669"/>
    <property type="project" value="UniProtKB-SubCell"/>
</dbReference>
<comment type="similarity">
    <text evidence="2">Belongs to the formin homology family. Cappuccino subfamily.</text>
</comment>
<feature type="region of interest" description="Disordered" evidence="6">
    <location>
        <begin position="1034"/>
        <end position="1095"/>
    </location>
</feature>
<feature type="compositionally biased region" description="Pro residues" evidence="6">
    <location>
        <begin position="2133"/>
        <end position="2189"/>
    </location>
</feature>
<dbReference type="PANTHER" id="PTHR45920">
    <property type="entry name" value="FORMIN HOMOLOGY 2 DOMAIN CONTAINING, ISOFORM I"/>
    <property type="match status" value="1"/>
</dbReference>
<dbReference type="GO" id="GO:0045010">
    <property type="term" value="P:actin nucleation"/>
    <property type="evidence" value="ECO:0007669"/>
    <property type="project" value="InterPro"/>
</dbReference>
<feature type="compositionally biased region" description="Polar residues" evidence="6">
    <location>
        <begin position="1847"/>
        <end position="1858"/>
    </location>
</feature>
<feature type="non-terminal residue" evidence="8">
    <location>
        <position position="2645"/>
    </location>
</feature>
<dbReference type="EMBL" id="NHOQ01002481">
    <property type="protein sequence ID" value="PWA16269.1"/>
    <property type="molecule type" value="Genomic_DNA"/>
</dbReference>
<feature type="compositionally biased region" description="Polar residues" evidence="6">
    <location>
        <begin position="1742"/>
        <end position="1751"/>
    </location>
</feature>
<feature type="coiled-coil region" evidence="5">
    <location>
        <begin position="2598"/>
        <end position="2641"/>
    </location>
</feature>
<evidence type="ECO:0000256" key="4">
    <source>
        <dbReference type="ARBA" id="ARBA00023242"/>
    </source>
</evidence>
<keyword evidence="3 5" id="KW-0175">Coiled coil</keyword>
<dbReference type="PANTHER" id="PTHR45920:SF7">
    <property type="entry name" value="FORMIN-G"/>
    <property type="match status" value="1"/>
</dbReference>
<gene>
    <name evidence="8" type="ORF">CCH79_00004570</name>
</gene>
<dbReference type="GO" id="GO:0005884">
    <property type="term" value="C:actin filament"/>
    <property type="evidence" value="ECO:0007669"/>
    <property type="project" value="InterPro"/>
</dbReference>
<dbReference type="InterPro" id="IPR001265">
    <property type="entry name" value="Formin_Cappuccino_subfam"/>
</dbReference>
<feature type="compositionally biased region" description="Polar residues" evidence="6">
    <location>
        <begin position="1703"/>
        <end position="1718"/>
    </location>
</feature>
<evidence type="ECO:0000313" key="8">
    <source>
        <dbReference type="EMBL" id="PWA16269.1"/>
    </source>
</evidence>
<dbReference type="InterPro" id="IPR015425">
    <property type="entry name" value="FH2_Formin"/>
</dbReference>
<feature type="non-terminal residue" evidence="8">
    <location>
        <position position="1"/>
    </location>
</feature>
<keyword evidence="9" id="KW-1185">Reference proteome</keyword>
<evidence type="ECO:0000259" key="7">
    <source>
        <dbReference type="PROSITE" id="PS51444"/>
    </source>
</evidence>
<dbReference type="SMART" id="SM00498">
    <property type="entry name" value="FH2"/>
    <property type="match status" value="1"/>
</dbReference>
<evidence type="ECO:0000256" key="5">
    <source>
        <dbReference type="SAM" id="Coils"/>
    </source>
</evidence>
<sequence length="2645" mass="291537">ILETSRIKDGSRDPLDTIDHSFRGGQEVALEQEASSMPKLLLRILRMLPRMRLRCSEVFSKSSAAFSKNVLSPTLTCSEPDFITVLIALTSISDRDMLSPSFVLSMLQPMASILLIESLMGNLQQGHVKDETVQELLEHGRAEVSAQAKTLWTSDEQLHHNARVLLHALALNTNRNPYELRPDLTEGGKEVDGVLNRGSTDGVGLPHCPEKLPNAVILPSQKAKHLANEFGVLDVTLLGPADHHMGVGYQNSMGSCGTAGTAACSASFDGLRKPLLQQSFHWLFGLLCGLLLSRFNCLTLSPSESLFVRAPCDPFLTSISEHIRLRLVKVAAEGVGNAGVSQRAKGTVELQRLHPGLAQPTLMSPPVTASNSKYHFPVFTAYVLSTLKKRTLSMLTQSLPMEQSKGQNSNLLGKIAGKTLRSVSKSIDSSNSERKENKHSLDSCGEADDGEKESVCVKIFKHALDRLSIYPEGDAGSSQVQTTAHHIFRSQDMLVQRRDSPRDTAYLGAKRQGQGMQTCREERKKATQIQLALCYIRCVEEGTGERRGWKTNFSQELNIRELEIGDEVIECLEHFLDRQGYKGPVLNAQAIKQKAVEMVSDLSRSCSTNPLSSVKARKNVFRLTMTSALCWLAATTLKGASNLYVTHLPYEPLGSIKFASVSTARTVIPGFQLFQAEHSTELLGKEQRDEICFYINEALPLAIFLLKQLVVAHCIIPLRYCIDNHRLDANSEELDLILSLSAFSHGCKGARSDSAGSAPLVDISIQLIHGHTAGRIPQHVSVKPVCLRSARRPAEECVSASVGTVQRRNSGHRGSLSSTSPTMPIDTAATCKLQLHRLKLWVDPLNDIQPTRERGASGTLCYWSKLLLITARRSREAAVNIGWPQNGDCLPTTKITSMAPIMEGTHTILLLYEPIYELSNVSLYFPKRQAPIFKYKSRTSHSASSGNDHDWGKQNLAVSKQRGQSSDSSGKLFNSQQATKEAVAELCWLAAEHHQLLVDLLSLCRECASKVKMGNQDMKFQECDGDQEVHLGGRVLNDSNCPMSESKKGATKSKKGKRLGGKKLDKPEDLQHTKMKKKATKGQSHVELPTDSKVSTSAVLQAEQIPKEKASDYVPDSTLSSSDVREVSKLIVTVEEPFRTTQENWDFMEDNQNFDPVMDFCNDFSECDGELGYASSSCSLIEGLNRRQSGGNLRPIKRFASAVEMLAANGLTVNKSGQHQLYSDMNQRNTSIRVVAKLQDVEGKVHHVSHANANGALQHPGTSGSKQDIGEWGTKNGDYLLKVSKQNGNKLPEGLRLPLSHTAEPLAPVRSKSKSPSSPSLAGVFNTSFPASNNLQSMSPVLSPLSSKQLSPQLNHRIVLLSDKDEDSYRDSSSNTDEPKSFTEVIDRNGNKRTVTRLDLDLNRRPSNSKRNSSSNSTTTEDSLLRQDDIWMLDGDDLQEVLTCVPRPNHLEFLRITPPEDDLIGDTPYYPKLECTELPDSGAPVVEDCRANSEGALQDAKSSIKTTCEQEKGPQKDSNESELVQVTRVETHSDTENEDDERPKSDIGFSEKAPLSEGKNVVKGQGKEDEQQIPVSRTHGFRERSTIEAILYSSKFGRRGKSSPVKVSSVSKQEDEGSTKNSHTPVSVIGKSIENSPILDSAEASVDEEYDSIDCSQPVPVISGNKILEVSAHEKDGVSPKKLTENIKEAEEPQPNQIPEKVIQSSSNPEEQQETFGLTLSEPKIPSDSTGKSQPSVSSSSHQTLGSKTLQSSTASPVSSAATPTKDTALSSPPSFQMPALFSGLRVLKKGAVGDDREVVSEIKQREKDADLALLSLKKTVNKAKLFPEQKMSSGVKKPTEPKSLAISKSTTLGQLSQRLKLDSHDESKKSNDGKDGNLEGKKHLETGEEDEVAGEANNRTGVETLKSPSEKKKTSDLAYETFKNVFGHKTVKKEKVEDIDLGAVKRKLKNDKENLRLIFERTSKSPGKDITISTETTTEVSPTDGEDRTPGRLQAVWPPPKPKDEEEKVGLKYTEAEHQAALLQLKRECKEDLERMHADFELKIFQLRGEHAVSISQLEGALAKLRKEKMHSAGQDYSPVCDVAVSSSEELTPKTSRTVGIQTDRETFIKSPEGHEGGPAQSPNQHLRHTGGPPPPPPPPPPPGGGPPPPPPPPLPPGIPGSGPPPPPPPPGCGPPPPPGCGPPPPPSLGGFGLKVEAAPRKPAIEPACPMKPLYWTRIQIQENTNNTLWGSLKEPDIVNTNEFEDLFSKTTVKQKKKPLSDTYEKKTKAKKIIKLLDGKRSQAVGILISSLHLEMKDIQQAVLNVDNSVVDLETIEALYENRATSDEIDRILKHYETSKEDEVKLLDKPEQFLYELSQIPDFAGRAHAMIFQSVFLDTISSLRSKVEIISNVCKDLLDCDSLRDVMGLVLAFGNYMNGGNRTRGQADGFGLEILPKLKDVKSRDNHINLVDYVVLYYLRNFDKHAGTEKSVFPLPDPQEFFQSAQVRFDDLTKDIRKLKRDLTACEKNVEDVCTNSSDEHLQPFKQKMEAFLSTAQKQHSAEEDQLNGAQKSFQDVVNYFGIKPKAGDKEVTPNYVFMLWYEFCNDFKNSWIRQSKTISKERLKEAQENIKKITAEKRVETKKINANSLKERLRQKEANMPSS</sequence>
<evidence type="ECO:0000313" key="9">
    <source>
        <dbReference type="Proteomes" id="UP000250572"/>
    </source>
</evidence>
<feature type="compositionally biased region" description="Low complexity" evidence="6">
    <location>
        <begin position="1752"/>
        <end position="1765"/>
    </location>
</feature>
<feature type="region of interest" description="Disordered" evidence="6">
    <location>
        <begin position="1497"/>
        <end position="1632"/>
    </location>
</feature>
<feature type="compositionally biased region" description="Low complexity" evidence="6">
    <location>
        <begin position="1729"/>
        <end position="1741"/>
    </location>
</feature>
<feature type="region of interest" description="Disordered" evidence="6">
    <location>
        <begin position="1669"/>
        <end position="1778"/>
    </location>
</feature>
<feature type="compositionally biased region" description="Basic and acidic residues" evidence="6">
    <location>
        <begin position="2104"/>
        <end position="2117"/>
    </location>
</feature>
<dbReference type="GO" id="GO:0008017">
    <property type="term" value="F:microtubule binding"/>
    <property type="evidence" value="ECO:0007669"/>
    <property type="project" value="InterPro"/>
</dbReference>
<feature type="compositionally biased region" description="Basic residues" evidence="6">
    <location>
        <begin position="1049"/>
        <end position="1061"/>
    </location>
</feature>
<feature type="compositionally biased region" description="Basic and acidic residues" evidence="6">
    <location>
        <begin position="1671"/>
        <end position="1691"/>
    </location>
</feature>
<feature type="region of interest" description="Disordered" evidence="6">
    <location>
        <begin position="1976"/>
        <end position="2006"/>
    </location>
</feature>
<dbReference type="Gene3D" id="1.20.58.2220">
    <property type="entry name" value="Formin, FH2 domain"/>
    <property type="match status" value="1"/>
</dbReference>
<feature type="compositionally biased region" description="Low complexity" evidence="6">
    <location>
        <begin position="1602"/>
        <end position="1611"/>
    </location>
</feature>
<evidence type="ECO:0000256" key="6">
    <source>
        <dbReference type="SAM" id="MobiDB-lite"/>
    </source>
</evidence>
<dbReference type="FunFam" id="1.20.58.2220:FF:000005">
    <property type="entry name" value="Formin 1"/>
    <property type="match status" value="1"/>
</dbReference>
<name>A0A315UYY6_GAMAF</name>
<proteinExistence type="inferred from homology"/>
<feature type="domain" description="FH2" evidence="7">
    <location>
        <begin position="2202"/>
        <end position="2615"/>
    </location>
</feature>
<feature type="compositionally biased region" description="Basic and acidic residues" evidence="6">
    <location>
        <begin position="1860"/>
        <end position="1887"/>
    </location>
</feature>
<feature type="compositionally biased region" description="Low complexity" evidence="6">
    <location>
        <begin position="1405"/>
        <end position="1420"/>
    </location>
</feature>
<dbReference type="Proteomes" id="UP000250572">
    <property type="component" value="Unassembled WGS sequence"/>
</dbReference>
<feature type="compositionally biased region" description="Basic and acidic residues" evidence="6">
    <location>
        <begin position="431"/>
        <end position="441"/>
    </location>
</feature>
<comment type="caution">
    <text evidence="8">The sequence shown here is derived from an EMBL/GenBank/DDBJ whole genome shotgun (WGS) entry which is preliminary data.</text>
</comment>
<dbReference type="Pfam" id="PF02181">
    <property type="entry name" value="FH2"/>
    <property type="match status" value="1"/>
</dbReference>
<dbReference type="GO" id="GO:0051015">
    <property type="term" value="F:actin filament binding"/>
    <property type="evidence" value="ECO:0007669"/>
    <property type="project" value="TreeGrafter"/>
</dbReference>
<reference evidence="8 9" key="1">
    <citation type="journal article" date="2018" name="G3 (Bethesda)">
        <title>A High-Quality Reference Genome for the Invasive Mosquitofish Gambusia affinis Using a Chicago Library.</title>
        <authorList>
            <person name="Hoffberg S.L."/>
            <person name="Troendle N.J."/>
            <person name="Glenn T.C."/>
            <person name="Mahmud O."/>
            <person name="Louha S."/>
            <person name="Chalopin D."/>
            <person name="Bennetzen J.L."/>
            <person name="Mauricio R."/>
        </authorList>
    </citation>
    <scope>NUCLEOTIDE SEQUENCE [LARGE SCALE GENOMIC DNA]</scope>
    <source>
        <strain evidence="8">NE01/NJP1002.9</strain>
        <tissue evidence="8">Muscle</tissue>
    </source>
</reference>
<feature type="region of interest" description="Disordered" evidence="6">
    <location>
        <begin position="1361"/>
        <end position="1422"/>
    </location>
</feature>
<evidence type="ECO:0000256" key="3">
    <source>
        <dbReference type="ARBA" id="ARBA00023054"/>
    </source>
</evidence>
<feature type="region of interest" description="Disordered" evidence="6">
    <location>
        <begin position="423"/>
        <end position="448"/>
    </location>
</feature>
<dbReference type="GO" id="GO:0005737">
    <property type="term" value="C:cytoplasm"/>
    <property type="evidence" value="ECO:0007669"/>
    <property type="project" value="TreeGrafter"/>
</dbReference>
<feature type="region of interest" description="Disordered" evidence="6">
    <location>
        <begin position="1824"/>
        <end position="1915"/>
    </location>
</feature>